<dbReference type="SUPFAM" id="SSF53335">
    <property type="entry name" value="S-adenosyl-L-methionine-dependent methyltransferases"/>
    <property type="match status" value="1"/>
</dbReference>
<evidence type="ECO:0000313" key="2">
    <source>
        <dbReference type="EMBL" id="ODS03659.1"/>
    </source>
</evidence>
<gene>
    <name evidence="2" type="ORF">AUC71_08485</name>
</gene>
<comment type="caution">
    <text evidence="2">The sequence shown here is derived from an EMBL/GenBank/DDBJ whole genome shotgun (WGS) entry which is preliminary data.</text>
</comment>
<keyword evidence="3" id="KW-1185">Reference proteome</keyword>
<feature type="region of interest" description="Disordered" evidence="1">
    <location>
        <begin position="1"/>
        <end position="23"/>
    </location>
</feature>
<reference evidence="2 3" key="1">
    <citation type="journal article" date="2016" name="Environ. Microbiol.">
        <title>New Methyloceanibacter diversity from North Sea sediments includes methanotroph containing solely the soluble methane monooxygenase.</title>
        <authorList>
            <person name="Vekeman B."/>
            <person name="Kerckhof F.M."/>
            <person name="Cremers G."/>
            <person name="de Vos P."/>
            <person name="Vandamme P."/>
            <person name="Boon N."/>
            <person name="Op den Camp H.J."/>
            <person name="Heylen K."/>
        </authorList>
    </citation>
    <scope>NUCLEOTIDE SEQUENCE [LARGE SCALE GENOMIC DNA]</scope>
    <source>
        <strain evidence="2 3">R-67177</strain>
    </source>
</reference>
<dbReference type="Proteomes" id="UP000095042">
    <property type="component" value="Unassembled WGS sequence"/>
</dbReference>
<evidence type="ECO:0000256" key="1">
    <source>
        <dbReference type="SAM" id="MobiDB-lite"/>
    </source>
</evidence>
<name>A0A1E3WCW8_9HYPH</name>
<dbReference type="Gene3D" id="3.40.50.150">
    <property type="entry name" value="Vaccinia Virus protein VP39"/>
    <property type="match status" value="1"/>
</dbReference>
<dbReference type="InterPro" id="IPR029063">
    <property type="entry name" value="SAM-dependent_MTases_sf"/>
</dbReference>
<evidence type="ECO:0000313" key="3">
    <source>
        <dbReference type="Proteomes" id="UP000095042"/>
    </source>
</evidence>
<dbReference type="AlphaFoldDB" id="A0A1E3WCW8"/>
<organism evidence="2 3">
    <name type="scientific">Methyloceanibacter marginalis</name>
    <dbReference type="NCBI Taxonomy" id="1774971"/>
    <lineage>
        <taxon>Bacteria</taxon>
        <taxon>Pseudomonadati</taxon>
        <taxon>Pseudomonadota</taxon>
        <taxon>Alphaproteobacteria</taxon>
        <taxon>Hyphomicrobiales</taxon>
        <taxon>Hyphomicrobiaceae</taxon>
        <taxon>Methyloceanibacter</taxon>
    </lineage>
</organism>
<accession>A0A1E3WCW8</accession>
<protein>
    <recommendedName>
        <fullName evidence="4">DOT1 domain-containing protein</fullName>
    </recommendedName>
</protein>
<dbReference type="EMBL" id="LPWD01000071">
    <property type="protein sequence ID" value="ODS03659.1"/>
    <property type="molecule type" value="Genomic_DNA"/>
</dbReference>
<evidence type="ECO:0008006" key="4">
    <source>
        <dbReference type="Google" id="ProtNLM"/>
    </source>
</evidence>
<sequence length="328" mass="36212">MTVVPRGPEAVESQAAVPPRDRAKAVPVNAASHAKDATANAVAAGRGLLRSRLAGRIAKLADKTSSQTKQATKDGLARAAEYGRGNVLPEIERTGAKLKEHARPERMKQDYREFLHWLHARVLDPPKEQLFFSPTKDPLPLSGLTIAGANRAHGHDYRPTPCQLFEWALAGVDYDLSKLTFVDYGAGKGRVMLLASEHPFAAVAGVEFAEELHDNAEMNIAQYPRSRMLCRNVECVLEDASQVGTPDGEAVHYFFNPFSREIFAEVLNNIVVSYRHKPRRLYLILVDPVATDLVEASGVFARAELPAHERLKVRLLSPYDVAVYRSLA</sequence>
<proteinExistence type="predicted"/>